<dbReference type="GO" id="GO:0035438">
    <property type="term" value="F:cyclic-di-GMP binding"/>
    <property type="evidence" value="ECO:0007669"/>
    <property type="project" value="UniProtKB-UniRule"/>
</dbReference>
<keyword evidence="3 4" id="KW-0975">Bacterial flagellum</keyword>
<keyword evidence="2 4" id="KW-0547">Nucleotide-binding</keyword>
<dbReference type="InterPro" id="IPR023787">
    <property type="entry name" value="T3SS_YcgR"/>
</dbReference>
<name>A0A840MIY4_9PROT</name>
<keyword evidence="8" id="KW-1185">Reference proteome</keyword>
<organism evidence="7 8">
    <name type="scientific">Chitinivorax tropicus</name>
    <dbReference type="NCBI Taxonomy" id="714531"/>
    <lineage>
        <taxon>Bacteria</taxon>
        <taxon>Pseudomonadati</taxon>
        <taxon>Pseudomonadota</taxon>
        <taxon>Betaproteobacteria</taxon>
        <taxon>Chitinivorax</taxon>
    </lineage>
</organism>
<evidence type="ECO:0000256" key="2">
    <source>
        <dbReference type="ARBA" id="ARBA00022741"/>
    </source>
</evidence>
<feature type="domain" description="Type III secretion system flagellar brake protein YcgR PilZN" evidence="6">
    <location>
        <begin position="23"/>
        <end position="128"/>
    </location>
</feature>
<dbReference type="GO" id="GO:0071945">
    <property type="term" value="P:regulation of bacterial-type flagellum-dependent cell motility by regulation of motor speed"/>
    <property type="evidence" value="ECO:0007669"/>
    <property type="project" value="UniProtKB-UniRule"/>
</dbReference>
<dbReference type="InterPro" id="IPR012349">
    <property type="entry name" value="Split_barrel_FMN-bd"/>
</dbReference>
<keyword evidence="7" id="KW-0966">Cell projection</keyword>
<dbReference type="GO" id="GO:0071973">
    <property type="term" value="P:bacterial-type flagellum-dependent cell motility"/>
    <property type="evidence" value="ECO:0007669"/>
    <property type="project" value="UniProtKB-UniRule"/>
</dbReference>
<evidence type="ECO:0000256" key="4">
    <source>
        <dbReference type="HAMAP-Rule" id="MF_01457"/>
    </source>
</evidence>
<sequence>MTDKASHHFMAEEIHPLGEDNPFLLKSPVEILYILNAMAKKHTAISAYFNDQQAFATTSILTTLPAEGLLVLDLAPSQPDNQHLQQAQRIMCVSTHDRVRVQFDTSAFSLRNLDGRDAFVVPIPDKLLKLQRRNYYRLSIPYSQTLKCQIPQLGQMPVEVEVMDISIGGVGVIGYPIEIDLEPGAIFENCSITLPGFGQIVTALQIRSSFDFILRNGTRTHRSGCRFLNLTPQTEQMIQRYILDQERKRRFRLGSDG</sequence>
<proteinExistence type="inferred from homology"/>
<dbReference type="InterPro" id="IPR009875">
    <property type="entry name" value="PilZ_domain"/>
</dbReference>
<evidence type="ECO:0000313" key="7">
    <source>
        <dbReference type="EMBL" id="MBB5017475.1"/>
    </source>
</evidence>
<comment type="similarity">
    <text evidence="4">Belongs to the YcgR family.</text>
</comment>
<feature type="domain" description="PilZ" evidence="5">
    <location>
        <begin position="131"/>
        <end position="243"/>
    </location>
</feature>
<evidence type="ECO:0000256" key="1">
    <source>
        <dbReference type="ARBA" id="ARBA00022636"/>
    </source>
</evidence>
<comment type="subunit">
    <text evidence="4">Monomer. Interacts with the flagellar basal bodies.</text>
</comment>
<comment type="caution">
    <text evidence="7">The sequence shown here is derived from an EMBL/GenBank/DDBJ whole genome shotgun (WGS) entry which is preliminary data.</text>
</comment>
<dbReference type="HAMAP" id="MF_01457">
    <property type="entry name" value="YcgR"/>
    <property type="match status" value="1"/>
</dbReference>
<comment type="subcellular location">
    <subcellularLocation>
        <location evidence="4">Bacterial flagellum basal body</location>
    </subcellularLocation>
</comment>
<dbReference type="InterPro" id="IPR009926">
    <property type="entry name" value="T3SS_YcgR_PilZN"/>
</dbReference>
<reference evidence="7 8" key="1">
    <citation type="submission" date="2020-08" db="EMBL/GenBank/DDBJ databases">
        <title>Genomic Encyclopedia of Type Strains, Phase IV (KMG-IV): sequencing the most valuable type-strain genomes for metagenomic binning, comparative biology and taxonomic classification.</title>
        <authorList>
            <person name="Goeker M."/>
        </authorList>
    </citation>
    <scope>NUCLEOTIDE SEQUENCE [LARGE SCALE GENOMIC DNA]</scope>
    <source>
        <strain evidence="7 8">DSM 27165</strain>
    </source>
</reference>
<comment type="function">
    <text evidence="4">Acts as a flagellar brake, regulating swimming and swarming in a bis-(3'-5') cyclic diguanylic acid (c-di-GMP)-dependent manner. Binds 1 c-di-GMP dimer per subunit. Increasing levels of c-di-GMP lead to decreased motility.</text>
</comment>
<keyword evidence="1 4" id="KW-0973">c-di-GMP</keyword>
<evidence type="ECO:0000256" key="3">
    <source>
        <dbReference type="ARBA" id="ARBA00023143"/>
    </source>
</evidence>
<accession>A0A840MIY4</accession>
<dbReference type="RefSeq" id="WP_184035306.1">
    <property type="nucleotide sequence ID" value="NZ_JACHHY010000003.1"/>
</dbReference>
<dbReference type="Proteomes" id="UP000575898">
    <property type="component" value="Unassembled WGS sequence"/>
</dbReference>
<dbReference type="Pfam" id="PF07238">
    <property type="entry name" value="PilZ"/>
    <property type="match status" value="1"/>
</dbReference>
<evidence type="ECO:0000259" key="5">
    <source>
        <dbReference type="Pfam" id="PF07238"/>
    </source>
</evidence>
<dbReference type="Gene3D" id="2.40.10.220">
    <property type="entry name" value="predicted glycosyltransferase like domains"/>
    <property type="match status" value="1"/>
</dbReference>
<dbReference type="Gene3D" id="2.30.110.10">
    <property type="entry name" value="Electron Transport, Fmn-binding Protein, Chain A"/>
    <property type="match status" value="1"/>
</dbReference>
<evidence type="ECO:0000313" key="8">
    <source>
        <dbReference type="Proteomes" id="UP000575898"/>
    </source>
</evidence>
<gene>
    <name evidence="4" type="primary">ycgR</name>
    <name evidence="7" type="ORF">HNQ59_000739</name>
</gene>
<dbReference type="Pfam" id="PF07317">
    <property type="entry name" value="PilZN"/>
    <property type="match status" value="1"/>
</dbReference>
<protein>
    <recommendedName>
        <fullName evidence="4">Flagellar brake protein YcgR</fullName>
    </recommendedName>
    <alternativeName>
        <fullName evidence="4">Cyclic di-GMP binding protein YcgR</fullName>
    </alternativeName>
</protein>
<dbReference type="GO" id="GO:0009425">
    <property type="term" value="C:bacterial-type flagellum basal body"/>
    <property type="evidence" value="ECO:0007669"/>
    <property type="project" value="UniProtKB-SubCell"/>
</dbReference>
<dbReference type="EMBL" id="JACHHY010000003">
    <property type="protein sequence ID" value="MBB5017475.1"/>
    <property type="molecule type" value="Genomic_DNA"/>
</dbReference>
<keyword evidence="7" id="KW-0282">Flagellum</keyword>
<dbReference type="AlphaFoldDB" id="A0A840MIY4"/>
<keyword evidence="7" id="KW-0969">Cilium</keyword>
<evidence type="ECO:0000259" key="6">
    <source>
        <dbReference type="Pfam" id="PF07317"/>
    </source>
</evidence>